<dbReference type="EMBL" id="MDZA01000448">
    <property type="protein sequence ID" value="OGX81502.1"/>
    <property type="molecule type" value="Genomic_DNA"/>
</dbReference>
<keyword evidence="1" id="KW-0812">Transmembrane</keyword>
<feature type="transmembrane region" description="Helical" evidence="1">
    <location>
        <begin position="45"/>
        <end position="65"/>
    </location>
</feature>
<dbReference type="PANTHER" id="PTHR33876">
    <property type="entry name" value="UNNAMED PRODUCT"/>
    <property type="match status" value="1"/>
</dbReference>
<evidence type="ECO:0000256" key="1">
    <source>
        <dbReference type="SAM" id="Phobius"/>
    </source>
</evidence>
<keyword evidence="1" id="KW-1133">Transmembrane helix</keyword>
<feature type="transmembrane region" description="Helical" evidence="1">
    <location>
        <begin position="109"/>
        <end position="130"/>
    </location>
</feature>
<dbReference type="Proteomes" id="UP000177506">
    <property type="component" value="Unassembled WGS sequence"/>
</dbReference>
<dbReference type="AlphaFoldDB" id="A0A1G1SS98"/>
<dbReference type="InterPro" id="IPR052776">
    <property type="entry name" value="Chloro_ReproSupport/MetalTrans"/>
</dbReference>
<evidence type="ECO:0000313" key="2">
    <source>
        <dbReference type="EMBL" id="OGX81502.1"/>
    </source>
</evidence>
<gene>
    <name evidence="2" type="ORF">BEN49_03065</name>
</gene>
<proteinExistence type="predicted"/>
<protein>
    <recommendedName>
        <fullName evidence="4">Urease accessory protein</fullName>
    </recommendedName>
</protein>
<feature type="transmembrane region" description="Helical" evidence="1">
    <location>
        <begin position="181"/>
        <end position="200"/>
    </location>
</feature>
<feature type="transmembrane region" description="Helical" evidence="1">
    <location>
        <begin position="72"/>
        <end position="89"/>
    </location>
</feature>
<feature type="transmembrane region" description="Helical" evidence="1">
    <location>
        <begin position="137"/>
        <end position="161"/>
    </location>
</feature>
<dbReference type="OrthoDB" id="9811044at2"/>
<organism evidence="2 3">
    <name type="scientific">Hymenobacter coccineus</name>
    <dbReference type="NCBI Taxonomy" id="1908235"/>
    <lineage>
        <taxon>Bacteria</taxon>
        <taxon>Pseudomonadati</taxon>
        <taxon>Bacteroidota</taxon>
        <taxon>Cytophagia</taxon>
        <taxon>Cytophagales</taxon>
        <taxon>Hymenobacteraceae</taxon>
        <taxon>Hymenobacter</taxon>
    </lineage>
</organism>
<evidence type="ECO:0008006" key="4">
    <source>
        <dbReference type="Google" id="ProtNLM"/>
    </source>
</evidence>
<keyword evidence="1" id="KW-0472">Membrane</keyword>
<dbReference type="RefSeq" id="WP_070747282.1">
    <property type="nucleotide sequence ID" value="NZ_MDZA01000448.1"/>
</dbReference>
<sequence length="201" mass="21872">MESFLPVVFASVAGLGHALEPDHVLAVSNMVSRRDALTPALRDGLFWGLGHTLMLAIIGAVLLLGRVTFRHWGYFEALVGLVLIGMAVHRLFTEHAARPPRFNRTAHGWAFAVGLVHGLAGSGALVVLVLTEIRNPWLGLLYIVVFGLGSVAGMFGVAGLLSIPFTQRMRLSRRLRRTSVWLSSVVCIAYGGWMVYSNLIV</sequence>
<name>A0A1G1SS98_9BACT</name>
<accession>A0A1G1SS98</accession>
<keyword evidence="3" id="KW-1185">Reference proteome</keyword>
<dbReference type="PANTHER" id="PTHR33876:SF4">
    <property type="entry name" value="CHLOROPLAST PROTEIN FOR GROWTH AND FERTILITY 2"/>
    <property type="match status" value="1"/>
</dbReference>
<comment type="caution">
    <text evidence="2">The sequence shown here is derived from an EMBL/GenBank/DDBJ whole genome shotgun (WGS) entry which is preliminary data.</text>
</comment>
<evidence type="ECO:0000313" key="3">
    <source>
        <dbReference type="Proteomes" id="UP000177506"/>
    </source>
</evidence>
<reference evidence="2 3" key="1">
    <citation type="submission" date="2016-08" db="EMBL/GenBank/DDBJ databases">
        <title>Hymenobacter coccineus sp. nov., Hymenobacter lapidarius sp. nov. and Hymenobacter glacialis sp. nov., isolated from Antarctic soil.</title>
        <authorList>
            <person name="Sedlacek I."/>
            <person name="Kralova S."/>
            <person name="Kyrova K."/>
            <person name="Maslanova I."/>
            <person name="Stankova E."/>
            <person name="Vrbovska V."/>
            <person name="Nemec M."/>
            <person name="Bartak M."/>
            <person name="Svec P."/>
            <person name="Busse H.-J."/>
            <person name="Pantucek R."/>
        </authorList>
    </citation>
    <scope>NUCLEOTIDE SEQUENCE [LARGE SCALE GENOMIC DNA]</scope>
    <source>
        <strain evidence="2 3">CCM 8649</strain>
    </source>
</reference>